<dbReference type="Proteomes" id="UP000800092">
    <property type="component" value="Unassembled WGS sequence"/>
</dbReference>
<dbReference type="EMBL" id="ML991858">
    <property type="protein sequence ID" value="KAF2229610.1"/>
    <property type="molecule type" value="Genomic_DNA"/>
</dbReference>
<evidence type="ECO:0000256" key="1">
    <source>
        <dbReference type="SAM" id="MobiDB-lite"/>
    </source>
</evidence>
<evidence type="ECO:0000256" key="2">
    <source>
        <dbReference type="SAM" id="Phobius"/>
    </source>
</evidence>
<feature type="region of interest" description="Disordered" evidence="1">
    <location>
        <begin position="109"/>
        <end position="194"/>
    </location>
</feature>
<keyword evidence="2" id="KW-0472">Membrane</keyword>
<name>A0A6A6GVS3_VIRVR</name>
<organism evidence="3 4">
    <name type="scientific">Viridothelium virens</name>
    <name type="common">Speckled blister lichen</name>
    <name type="synonym">Trypethelium virens</name>
    <dbReference type="NCBI Taxonomy" id="1048519"/>
    <lineage>
        <taxon>Eukaryota</taxon>
        <taxon>Fungi</taxon>
        <taxon>Dikarya</taxon>
        <taxon>Ascomycota</taxon>
        <taxon>Pezizomycotina</taxon>
        <taxon>Dothideomycetes</taxon>
        <taxon>Dothideomycetes incertae sedis</taxon>
        <taxon>Trypetheliales</taxon>
        <taxon>Trypetheliaceae</taxon>
        <taxon>Viridothelium</taxon>
    </lineage>
</organism>
<evidence type="ECO:0000313" key="3">
    <source>
        <dbReference type="EMBL" id="KAF2229610.1"/>
    </source>
</evidence>
<dbReference type="AlphaFoldDB" id="A0A6A6GVS3"/>
<reference evidence="3" key="1">
    <citation type="journal article" date="2020" name="Stud. Mycol.">
        <title>101 Dothideomycetes genomes: a test case for predicting lifestyles and emergence of pathogens.</title>
        <authorList>
            <person name="Haridas S."/>
            <person name="Albert R."/>
            <person name="Binder M."/>
            <person name="Bloem J."/>
            <person name="Labutti K."/>
            <person name="Salamov A."/>
            <person name="Andreopoulos B."/>
            <person name="Baker S."/>
            <person name="Barry K."/>
            <person name="Bills G."/>
            <person name="Bluhm B."/>
            <person name="Cannon C."/>
            <person name="Castanera R."/>
            <person name="Culley D."/>
            <person name="Daum C."/>
            <person name="Ezra D."/>
            <person name="Gonzalez J."/>
            <person name="Henrissat B."/>
            <person name="Kuo A."/>
            <person name="Liang C."/>
            <person name="Lipzen A."/>
            <person name="Lutzoni F."/>
            <person name="Magnuson J."/>
            <person name="Mondo S."/>
            <person name="Nolan M."/>
            <person name="Ohm R."/>
            <person name="Pangilinan J."/>
            <person name="Park H.-J."/>
            <person name="Ramirez L."/>
            <person name="Alfaro M."/>
            <person name="Sun H."/>
            <person name="Tritt A."/>
            <person name="Yoshinaga Y."/>
            <person name="Zwiers L.-H."/>
            <person name="Turgeon B."/>
            <person name="Goodwin S."/>
            <person name="Spatafora J."/>
            <person name="Crous P."/>
            <person name="Grigoriev I."/>
        </authorList>
    </citation>
    <scope>NUCLEOTIDE SEQUENCE</scope>
    <source>
        <strain evidence="3">Tuck. ex Michener</strain>
    </source>
</reference>
<feature type="transmembrane region" description="Helical" evidence="2">
    <location>
        <begin position="76"/>
        <end position="99"/>
    </location>
</feature>
<keyword evidence="4" id="KW-1185">Reference proteome</keyword>
<gene>
    <name evidence="3" type="ORF">EV356DRAFT_537062</name>
</gene>
<keyword evidence="2" id="KW-0812">Transmembrane</keyword>
<sequence length="194" mass="20062">MPSDVQSFFLYGTPSIFVTPPSSHPVTAISISVPRVTKSVSTTITPTSHPTAATTQAPAPAPVSTSTGGSSTNAGVLGGSIAGAISGTALIVGLGAYLLRRWRRTWQGKKGAYEPSSVEQGILSQEKETEEAPKSVGSVELEANESRFEPATATNLAKLPTPMVISELDGREQPATETGSEPSAGESHSRSKPD</sequence>
<evidence type="ECO:0000313" key="4">
    <source>
        <dbReference type="Proteomes" id="UP000800092"/>
    </source>
</evidence>
<proteinExistence type="predicted"/>
<feature type="region of interest" description="Disordered" evidence="1">
    <location>
        <begin position="42"/>
        <end position="67"/>
    </location>
</feature>
<evidence type="ECO:0008006" key="5">
    <source>
        <dbReference type="Google" id="ProtNLM"/>
    </source>
</evidence>
<keyword evidence="2" id="KW-1133">Transmembrane helix</keyword>
<accession>A0A6A6GVS3</accession>
<protein>
    <recommendedName>
        <fullName evidence="5">Mid2 domain-containing protein</fullName>
    </recommendedName>
</protein>